<feature type="region of interest" description="Disordered" evidence="1">
    <location>
        <begin position="1"/>
        <end position="22"/>
    </location>
</feature>
<dbReference type="AlphaFoldDB" id="A0A9X0CYH2"/>
<name>A0A9X0CYH2_9CNID</name>
<protein>
    <submittedName>
        <fullName evidence="2">Uncharacterized protein</fullName>
    </submittedName>
</protein>
<proteinExistence type="predicted"/>
<accession>A0A9X0CYH2</accession>
<organism evidence="2 3">
    <name type="scientific">Desmophyllum pertusum</name>
    <dbReference type="NCBI Taxonomy" id="174260"/>
    <lineage>
        <taxon>Eukaryota</taxon>
        <taxon>Metazoa</taxon>
        <taxon>Cnidaria</taxon>
        <taxon>Anthozoa</taxon>
        <taxon>Hexacorallia</taxon>
        <taxon>Scleractinia</taxon>
        <taxon>Caryophylliina</taxon>
        <taxon>Caryophylliidae</taxon>
        <taxon>Desmophyllum</taxon>
    </lineage>
</organism>
<sequence>MATPSRQPQTGSQASRSELPPECRHVQAATFQPPVRTLAIPARQGPAVFQSFSSDQPPPWSEIFTPQRGSRQCSTVTVNSFNDPLATPVRQSLSVTQGSCSTQQPPIAHIFTPQQGGDTGTIQDLGPRLQCSTVQVTSFQPSVVTTQGSCSVEEFLTPREKDGVQKEHYRLTTVEEEDDIARLERQALEDLGFLKITEVPVTTEKTNLRPVSTYGSAGGAPEQLRSSCNTTWTSTKQQPRSSFSPVLPFTAVANVRNTLQSSCPNEGGREWVNSGDVSAIPFNSTPLFYHRDLSDNCASRLDEASTYSGLHQNSPFIKYSRINQTPALRRRQ</sequence>
<keyword evidence="3" id="KW-1185">Reference proteome</keyword>
<dbReference type="OrthoDB" id="5990628at2759"/>
<evidence type="ECO:0000256" key="1">
    <source>
        <dbReference type="SAM" id="MobiDB-lite"/>
    </source>
</evidence>
<feature type="compositionally biased region" description="Polar residues" evidence="1">
    <location>
        <begin position="1"/>
        <end position="16"/>
    </location>
</feature>
<dbReference type="Proteomes" id="UP001163046">
    <property type="component" value="Unassembled WGS sequence"/>
</dbReference>
<dbReference type="EMBL" id="MU826354">
    <property type="protein sequence ID" value="KAJ7380220.1"/>
    <property type="molecule type" value="Genomic_DNA"/>
</dbReference>
<evidence type="ECO:0000313" key="3">
    <source>
        <dbReference type="Proteomes" id="UP001163046"/>
    </source>
</evidence>
<evidence type="ECO:0000313" key="2">
    <source>
        <dbReference type="EMBL" id="KAJ7380220.1"/>
    </source>
</evidence>
<gene>
    <name evidence="2" type="ORF">OS493_010934</name>
</gene>
<comment type="caution">
    <text evidence="2">The sequence shown here is derived from an EMBL/GenBank/DDBJ whole genome shotgun (WGS) entry which is preliminary data.</text>
</comment>
<reference evidence="2" key="1">
    <citation type="submission" date="2023-01" db="EMBL/GenBank/DDBJ databases">
        <title>Genome assembly of the deep-sea coral Lophelia pertusa.</title>
        <authorList>
            <person name="Herrera S."/>
            <person name="Cordes E."/>
        </authorList>
    </citation>
    <scope>NUCLEOTIDE SEQUENCE</scope>
    <source>
        <strain evidence="2">USNM1676648</strain>
        <tissue evidence="2">Polyp</tissue>
    </source>
</reference>